<dbReference type="Gene3D" id="3.60.10.10">
    <property type="entry name" value="Endonuclease/exonuclease/phosphatase"/>
    <property type="match status" value="1"/>
</dbReference>
<protein>
    <submittedName>
        <fullName evidence="2">Endo/exonuclease/phosphatase domain-containing protein</fullName>
    </submittedName>
</protein>
<evidence type="ECO:0000313" key="2">
    <source>
        <dbReference type="WBParaSite" id="SSLN_0001289001-mRNA-1"/>
    </source>
</evidence>
<dbReference type="InterPro" id="IPR036691">
    <property type="entry name" value="Endo/exonu/phosph_ase_sf"/>
</dbReference>
<feature type="region of interest" description="Disordered" evidence="1">
    <location>
        <begin position="39"/>
        <end position="68"/>
    </location>
</feature>
<dbReference type="SUPFAM" id="SSF56219">
    <property type="entry name" value="DNase I-like"/>
    <property type="match status" value="1"/>
</dbReference>
<proteinExistence type="predicted"/>
<sequence>LWLLEVGFFPAVTPRATVTTGGLNQVRVSGVVCASTPGPDARTSHLPPLKKSYGGGDSNPEFPNFPPPPFQKVIRWGRQQPHNSVSNGPEEEDGANRSGTGALQGGNCCYQREPILQTGSAGGGCRLNLLLEQPAKGRATRRLCLLCRRKNIVECLSCLPQSINDRLMGLRLPLRGDKFATIISAYAPPMTSSDAVKDKFYKDLHVLLATVPKEDKLFVLGDFNARVGTHHPGHAAEFQR</sequence>
<reference evidence="2" key="1">
    <citation type="submission" date="2016-06" db="UniProtKB">
        <authorList>
            <consortium name="WormBaseParasite"/>
        </authorList>
    </citation>
    <scope>IDENTIFICATION</scope>
</reference>
<name>A0A183T7H5_SCHSO</name>
<evidence type="ECO:0000256" key="1">
    <source>
        <dbReference type="SAM" id="MobiDB-lite"/>
    </source>
</evidence>
<dbReference type="AlphaFoldDB" id="A0A183T7H5"/>
<organism evidence="2">
    <name type="scientific">Schistocephalus solidus</name>
    <name type="common">Tapeworm</name>
    <dbReference type="NCBI Taxonomy" id="70667"/>
    <lineage>
        <taxon>Eukaryota</taxon>
        <taxon>Metazoa</taxon>
        <taxon>Spiralia</taxon>
        <taxon>Lophotrochozoa</taxon>
        <taxon>Platyhelminthes</taxon>
        <taxon>Cestoda</taxon>
        <taxon>Eucestoda</taxon>
        <taxon>Diphyllobothriidea</taxon>
        <taxon>Diphyllobothriidae</taxon>
        <taxon>Schistocephalus</taxon>
    </lineage>
</organism>
<dbReference type="WBParaSite" id="SSLN_0001289001-mRNA-1">
    <property type="protein sequence ID" value="SSLN_0001289001-mRNA-1"/>
    <property type="gene ID" value="SSLN_0001289001"/>
</dbReference>
<feature type="region of interest" description="Disordered" evidence="1">
    <location>
        <begin position="80"/>
        <end position="99"/>
    </location>
</feature>
<accession>A0A183T7H5</accession>